<dbReference type="RefSeq" id="XP_025525322.1">
    <property type="nucleotide sequence ID" value="XM_025672504.1"/>
</dbReference>
<accession>A0A8T8WUA4</accession>
<gene>
    <name evidence="2" type="ORF">BO86DRAFT_390985</name>
</gene>
<dbReference type="EMBL" id="KZ824814">
    <property type="protein sequence ID" value="RAH79428.1"/>
    <property type="molecule type" value="Genomic_DNA"/>
</dbReference>
<name>A0A8T8WUA4_ASPJA</name>
<evidence type="ECO:0000313" key="2">
    <source>
        <dbReference type="EMBL" id="RAH79428.1"/>
    </source>
</evidence>
<dbReference type="OrthoDB" id="10491419at2759"/>
<evidence type="ECO:0000256" key="1">
    <source>
        <dbReference type="SAM" id="MobiDB-lite"/>
    </source>
</evidence>
<dbReference type="Proteomes" id="UP000249497">
    <property type="component" value="Unassembled WGS sequence"/>
</dbReference>
<dbReference type="GeneID" id="37176196"/>
<feature type="region of interest" description="Disordered" evidence="1">
    <location>
        <begin position="29"/>
        <end position="67"/>
    </location>
</feature>
<sequence length="125" mass="14030">MYVTLECAHTTTLRAVAQSSTVVQRVIKLERSKESQRGSTETTSPAPSPGMLATCPRKTANPTLRPQMHHGSLQLKLTLAQTREERQGWQRREAVSQSVSQSVNRGLHLKALQQPAMFSGWRHQR</sequence>
<dbReference type="AlphaFoldDB" id="A0A8T8WUA4"/>
<reference evidence="2 3" key="1">
    <citation type="submission" date="2018-02" db="EMBL/GenBank/DDBJ databases">
        <title>The genomes of Aspergillus section Nigri reveals drivers in fungal speciation.</title>
        <authorList>
            <consortium name="DOE Joint Genome Institute"/>
            <person name="Vesth T.C."/>
            <person name="Nybo J."/>
            <person name="Theobald S."/>
            <person name="Brandl J."/>
            <person name="Frisvad J.C."/>
            <person name="Nielsen K.F."/>
            <person name="Lyhne E.K."/>
            <person name="Kogle M.E."/>
            <person name="Kuo A."/>
            <person name="Riley R."/>
            <person name="Clum A."/>
            <person name="Nolan M."/>
            <person name="Lipzen A."/>
            <person name="Salamov A."/>
            <person name="Henrissat B."/>
            <person name="Wiebenga A."/>
            <person name="De vries R.P."/>
            <person name="Grigoriev I.V."/>
            <person name="Mortensen U.H."/>
            <person name="Andersen M.R."/>
            <person name="Baker S.E."/>
        </authorList>
    </citation>
    <scope>NUCLEOTIDE SEQUENCE [LARGE SCALE GENOMIC DNA]</scope>
    <source>
        <strain evidence="2 3">CBS 114.51</strain>
    </source>
</reference>
<protein>
    <submittedName>
        <fullName evidence="2">Uncharacterized protein</fullName>
    </submittedName>
</protein>
<organism evidence="2 3">
    <name type="scientific">Aspergillus japonicus CBS 114.51</name>
    <dbReference type="NCBI Taxonomy" id="1448312"/>
    <lineage>
        <taxon>Eukaryota</taxon>
        <taxon>Fungi</taxon>
        <taxon>Dikarya</taxon>
        <taxon>Ascomycota</taxon>
        <taxon>Pezizomycotina</taxon>
        <taxon>Eurotiomycetes</taxon>
        <taxon>Eurotiomycetidae</taxon>
        <taxon>Eurotiales</taxon>
        <taxon>Aspergillaceae</taxon>
        <taxon>Aspergillus</taxon>
        <taxon>Aspergillus subgen. Circumdati</taxon>
    </lineage>
</organism>
<evidence type="ECO:0000313" key="3">
    <source>
        <dbReference type="Proteomes" id="UP000249497"/>
    </source>
</evidence>
<proteinExistence type="predicted"/>
<keyword evidence="3" id="KW-1185">Reference proteome</keyword>